<protein>
    <submittedName>
        <fullName evidence="4">Amidohydrolase</fullName>
    </submittedName>
</protein>
<evidence type="ECO:0000259" key="3">
    <source>
        <dbReference type="Pfam" id="PF01979"/>
    </source>
</evidence>
<dbReference type="Pfam" id="PF01979">
    <property type="entry name" value="Amidohydro_1"/>
    <property type="match status" value="1"/>
</dbReference>
<dbReference type="Proteomes" id="UP001612415">
    <property type="component" value="Unassembled WGS sequence"/>
</dbReference>
<organism evidence="4 5">
    <name type="scientific">Streptomyces cellulosae</name>
    <dbReference type="NCBI Taxonomy" id="1968"/>
    <lineage>
        <taxon>Bacteria</taxon>
        <taxon>Bacillati</taxon>
        <taxon>Actinomycetota</taxon>
        <taxon>Actinomycetes</taxon>
        <taxon>Kitasatosporales</taxon>
        <taxon>Streptomycetaceae</taxon>
        <taxon>Streptomyces</taxon>
    </lineage>
</organism>
<keyword evidence="5" id="KW-1185">Reference proteome</keyword>
<feature type="region of interest" description="Disordered" evidence="2">
    <location>
        <begin position="1"/>
        <end position="38"/>
    </location>
</feature>
<proteinExistence type="predicted"/>
<dbReference type="CDD" id="cd01298">
    <property type="entry name" value="ATZ_TRZ_like"/>
    <property type="match status" value="1"/>
</dbReference>
<name>A0ABW7Y0W4_STRCE</name>
<dbReference type="SUPFAM" id="SSF51556">
    <property type="entry name" value="Metallo-dependent hydrolases"/>
    <property type="match status" value="1"/>
</dbReference>
<dbReference type="PANTHER" id="PTHR43794:SF11">
    <property type="entry name" value="AMIDOHYDROLASE-RELATED DOMAIN-CONTAINING PROTEIN"/>
    <property type="match status" value="1"/>
</dbReference>
<dbReference type="PANTHER" id="PTHR43794">
    <property type="entry name" value="AMINOHYDROLASE SSNA-RELATED"/>
    <property type="match status" value="1"/>
</dbReference>
<keyword evidence="1" id="KW-0378">Hydrolase</keyword>
<sequence length="485" mass="51144">MTPSPAENAERNAAESLAARAAESPVAGAAESPVAPAEGPADLIITGCTVLVHDEQERIGFQEDAAIVVRDGVVVSVTTAEAVEDHPAAERLDARGQVALPGLVNCHTHAPMVALRGLAEDLPTEEWFNDVVWPMESNLTEKDVELGARLACAEMIRGGVTCFADHYFAMDAVAAVVTECGIRAHLGEAYFSSQGPQGRERSLAFALRHRGGAGGRITTALAPHAPYTVDDPDLAATAELARAHGLPVHIHASENRDQTDTSLARHGVTPIGVLKRTGILDTDVLLAHGTGIVERDLPVLAGAGGRTAVASAPRGYLKFAWPTTTPIRALHDIGVPVGLATDGAASNNSLDVWESMALTALIQKSTTGDPRWLTSRQALHHATSQSARAVGLGDVVGSIAPGRRADLVLVDLTGPHTQPVHDLAATLVHSARSSDVRTTIVDGRILMRDRELLTIDVPSVVAELGERLSALVDRSHGRRIQDYDT</sequence>
<comment type="caution">
    <text evidence="4">The sequence shown here is derived from an EMBL/GenBank/DDBJ whole genome shotgun (WGS) entry which is preliminary data.</text>
</comment>
<dbReference type="SUPFAM" id="SSF51338">
    <property type="entry name" value="Composite domain of metallo-dependent hydrolases"/>
    <property type="match status" value="1"/>
</dbReference>
<gene>
    <name evidence="4" type="ORF">ACIA8P_15160</name>
</gene>
<dbReference type="Gene3D" id="2.30.40.10">
    <property type="entry name" value="Urease, subunit C, domain 1"/>
    <property type="match status" value="1"/>
</dbReference>
<dbReference type="InterPro" id="IPR006680">
    <property type="entry name" value="Amidohydro-rel"/>
</dbReference>
<dbReference type="RefSeq" id="WP_398656763.1">
    <property type="nucleotide sequence ID" value="NZ_JBITDC010000005.1"/>
</dbReference>
<feature type="compositionally biased region" description="Low complexity" evidence="2">
    <location>
        <begin position="14"/>
        <end position="24"/>
    </location>
</feature>
<reference evidence="4 5" key="1">
    <citation type="submission" date="2024-10" db="EMBL/GenBank/DDBJ databases">
        <title>The Natural Products Discovery Center: Release of the First 8490 Sequenced Strains for Exploring Actinobacteria Biosynthetic Diversity.</title>
        <authorList>
            <person name="Kalkreuter E."/>
            <person name="Kautsar S.A."/>
            <person name="Yang D."/>
            <person name="Bader C.D."/>
            <person name="Teijaro C.N."/>
            <person name="Fluegel L."/>
            <person name="Davis C.M."/>
            <person name="Simpson J.R."/>
            <person name="Lauterbach L."/>
            <person name="Steele A.D."/>
            <person name="Gui C."/>
            <person name="Meng S."/>
            <person name="Li G."/>
            <person name="Viehrig K."/>
            <person name="Ye F."/>
            <person name="Su P."/>
            <person name="Kiefer A.F."/>
            <person name="Nichols A."/>
            <person name="Cepeda A.J."/>
            <person name="Yan W."/>
            <person name="Fan B."/>
            <person name="Jiang Y."/>
            <person name="Adhikari A."/>
            <person name="Zheng C.-J."/>
            <person name="Schuster L."/>
            <person name="Cowan T.M."/>
            <person name="Smanski M.J."/>
            <person name="Chevrette M.G."/>
            <person name="De Carvalho L.P.S."/>
            <person name="Shen B."/>
        </authorList>
    </citation>
    <scope>NUCLEOTIDE SEQUENCE [LARGE SCALE GENOMIC DNA]</scope>
    <source>
        <strain evidence="4 5">NPDC051599</strain>
    </source>
</reference>
<dbReference type="InterPro" id="IPR032466">
    <property type="entry name" value="Metal_Hydrolase"/>
</dbReference>
<evidence type="ECO:0000313" key="5">
    <source>
        <dbReference type="Proteomes" id="UP001612415"/>
    </source>
</evidence>
<dbReference type="Gene3D" id="3.20.20.140">
    <property type="entry name" value="Metal-dependent hydrolases"/>
    <property type="match status" value="1"/>
</dbReference>
<dbReference type="InterPro" id="IPR011059">
    <property type="entry name" value="Metal-dep_hydrolase_composite"/>
</dbReference>
<dbReference type="InterPro" id="IPR050287">
    <property type="entry name" value="MTA/SAH_deaminase"/>
</dbReference>
<evidence type="ECO:0000256" key="1">
    <source>
        <dbReference type="ARBA" id="ARBA00022801"/>
    </source>
</evidence>
<evidence type="ECO:0000256" key="2">
    <source>
        <dbReference type="SAM" id="MobiDB-lite"/>
    </source>
</evidence>
<feature type="domain" description="Amidohydrolase-related" evidence="3">
    <location>
        <begin position="99"/>
        <end position="445"/>
    </location>
</feature>
<accession>A0ABW7Y0W4</accession>
<dbReference type="EMBL" id="JBITDC010000005">
    <property type="protein sequence ID" value="MFI5675997.1"/>
    <property type="molecule type" value="Genomic_DNA"/>
</dbReference>
<evidence type="ECO:0000313" key="4">
    <source>
        <dbReference type="EMBL" id="MFI5675997.1"/>
    </source>
</evidence>